<accession>A0A1H4ADK4</accession>
<dbReference type="AlphaFoldDB" id="A0A1H4ADK4"/>
<dbReference type="InterPro" id="IPR005135">
    <property type="entry name" value="Endo/exonuclease/phosphatase"/>
</dbReference>
<gene>
    <name evidence="2" type="ORF">SAMN05421743_10467</name>
</gene>
<dbReference type="STRING" id="571932.SAMN05421743_10467"/>
<sequence length="297" mass="32609">MYVKMKLHLVLFVIVVFGLIGAPEISFADDGSTAEKVDVRVMSYNIHAGIGSDGVYDTERIAQVIEDSGAEVVALQEVDVHWGARSNYDDILADLAEQLDMHSFFAPIYDMDSYLEGDPRRQFGVAILSKFPIVQATNHDITRLSTQNATPEPAPAPGFAEAIINVKGALVPFYSTHLDYRGDPTVRIMQVDDMLNIFDEQEGEKVLLGDMNATPDATELAPLFDRFTDAWSVVSDEPGNTYSALSPSKRIDYIFASDSIEVKHAEVIETLASDHLAVVADLTLNRGENGHIIEGSE</sequence>
<evidence type="ECO:0000259" key="1">
    <source>
        <dbReference type="Pfam" id="PF03372"/>
    </source>
</evidence>
<keyword evidence="2" id="KW-0378">Hydrolase</keyword>
<evidence type="ECO:0000313" key="2">
    <source>
        <dbReference type="EMBL" id="SEA34193.1"/>
    </source>
</evidence>
<proteinExistence type="predicted"/>
<keyword evidence="2" id="KW-0255">Endonuclease</keyword>
<reference evidence="2 3" key="1">
    <citation type="submission" date="2016-10" db="EMBL/GenBank/DDBJ databases">
        <authorList>
            <person name="de Groot N.N."/>
        </authorList>
    </citation>
    <scope>NUCLEOTIDE SEQUENCE [LARGE SCALE GENOMIC DNA]</scope>
    <source>
        <strain evidence="2 3">CCM7597</strain>
    </source>
</reference>
<dbReference type="Pfam" id="PF03372">
    <property type="entry name" value="Exo_endo_phos"/>
    <property type="match status" value="1"/>
</dbReference>
<dbReference type="GO" id="GO:0004519">
    <property type="term" value="F:endonuclease activity"/>
    <property type="evidence" value="ECO:0007669"/>
    <property type="project" value="UniProtKB-KW"/>
</dbReference>
<keyword evidence="2" id="KW-0540">Nuclease</keyword>
<dbReference type="PANTHER" id="PTHR14859:SF15">
    <property type="entry name" value="ENDONUCLEASE_EXONUCLEASE_PHOSPHATASE DOMAIN-CONTAINING PROTEIN"/>
    <property type="match status" value="1"/>
</dbReference>
<feature type="domain" description="Endonuclease/exonuclease/phosphatase" evidence="1">
    <location>
        <begin position="42"/>
        <end position="275"/>
    </location>
</feature>
<dbReference type="GO" id="GO:0016020">
    <property type="term" value="C:membrane"/>
    <property type="evidence" value="ECO:0007669"/>
    <property type="project" value="GOC"/>
</dbReference>
<dbReference type="InterPro" id="IPR051916">
    <property type="entry name" value="GPI-anchor_lipid_remodeler"/>
</dbReference>
<keyword evidence="2" id="KW-0269">Exonuclease</keyword>
<keyword evidence="3" id="KW-1185">Reference proteome</keyword>
<dbReference type="GO" id="GO:0006506">
    <property type="term" value="P:GPI anchor biosynthetic process"/>
    <property type="evidence" value="ECO:0007669"/>
    <property type="project" value="TreeGrafter"/>
</dbReference>
<dbReference type="SUPFAM" id="SSF56219">
    <property type="entry name" value="DNase I-like"/>
    <property type="match status" value="1"/>
</dbReference>
<dbReference type="InterPro" id="IPR036691">
    <property type="entry name" value="Endo/exonu/phosph_ase_sf"/>
</dbReference>
<name>A0A1H4ADK4_9BACI</name>
<dbReference type="GO" id="GO:0004527">
    <property type="term" value="F:exonuclease activity"/>
    <property type="evidence" value="ECO:0007669"/>
    <property type="project" value="UniProtKB-KW"/>
</dbReference>
<dbReference type="Gene3D" id="3.60.10.10">
    <property type="entry name" value="Endonuclease/exonuclease/phosphatase"/>
    <property type="match status" value="1"/>
</dbReference>
<dbReference type="EMBL" id="FNQR01000004">
    <property type="protein sequence ID" value="SEA34193.1"/>
    <property type="molecule type" value="Genomic_DNA"/>
</dbReference>
<dbReference type="PANTHER" id="PTHR14859">
    <property type="entry name" value="CALCOFLUOR WHITE HYPERSENSITIVE PROTEIN PRECURSOR"/>
    <property type="match status" value="1"/>
</dbReference>
<evidence type="ECO:0000313" key="3">
    <source>
        <dbReference type="Proteomes" id="UP000198584"/>
    </source>
</evidence>
<dbReference type="Proteomes" id="UP000198584">
    <property type="component" value="Unassembled WGS sequence"/>
</dbReference>
<organism evidence="2 3">
    <name type="scientific">Thalassobacillus cyri</name>
    <dbReference type="NCBI Taxonomy" id="571932"/>
    <lineage>
        <taxon>Bacteria</taxon>
        <taxon>Bacillati</taxon>
        <taxon>Bacillota</taxon>
        <taxon>Bacilli</taxon>
        <taxon>Bacillales</taxon>
        <taxon>Bacillaceae</taxon>
        <taxon>Thalassobacillus</taxon>
    </lineage>
</organism>
<protein>
    <submittedName>
        <fullName evidence="2">Metal-dependent hydrolase, endonuclease/exonuclease/phosphatase family</fullName>
    </submittedName>
</protein>